<dbReference type="InterPro" id="IPR003462">
    <property type="entry name" value="ODC_Mu_crystall"/>
</dbReference>
<keyword evidence="4" id="KW-1185">Reference proteome</keyword>
<keyword evidence="2" id="KW-0520">NAD</keyword>
<proteinExistence type="inferred from homology"/>
<sequence>MLRKFKISTRFLRAYADLIEFPDGDEIVVQYVGVGNVIELVKSIGIETFLLGLAEYIEDDFRRWNAFEKTPRLASHSKTGVIELMPTSDGEHYGFKYVNGHPKNPNVGLQTVTAFGVLSDVSTGYPCLVSEMTIMTGLRTAATSALAAKYLARPDARSMAIIGLGAQSEFQALAFRALLGIKRLQVFDIDIEAADKFLKNLADMDFDIVVAKTAEEAVAGADIITTVTADKRNATILSDNMVGAGVHINAVGGDCPGKTELQGDILRRADVFVEYPEQTRIEGEIQQMAPDFPVIELWRVIAGEAEGRRLGSQITIFDSVGFATEDFSALRFLRDRIQGTAFYTELDLTTQPEHPRDLYGLFKQPAAAVIAERSVA</sequence>
<dbReference type="Gene3D" id="3.30.1780.10">
    <property type="entry name" value="ornithine cyclodeaminase, domain 1"/>
    <property type="match status" value="1"/>
</dbReference>
<reference evidence="3 4" key="1">
    <citation type="submission" date="2020-01" db="EMBL/GenBank/DDBJ databases">
        <title>Draft genome assembly of Ensifer adhaerens T173.</title>
        <authorList>
            <person name="Craig J.E."/>
            <person name="Stinchcombe J.R."/>
        </authorList>
    </citation>
    <scope>NUCLEOTIDE SEQUENCE [LARGE SCALE GENOMIC DNA]</scope>
    <source>
        <strain evidence="3 4">T173</strain>
    </source>
</reference>
<dbReference type="InterPro" id="IPR036291">
    <property type="entry name" value="NAD(P)-bd_dom_sf"/>
</dbReference>
<gene>
    <name evidence="3" type="ORF">GFB56_13370</name>
</gene>
<keyword evidence="3" id="KW-0456">Lyase</keyword>
<evidence type="ECO:0000256" key="1">
    <source>
        <dbReference type="ARBA" id="ARBA00008903"/>
    </source>
</evidence>
<evidence type="ECO:0000313" key="4">
    <source>
        <dbReference type="Proteomes" id="UP000744980"/>
    </source>
</evidence>
<dbReference type="Proteomes" id="UP000744980">
    <property type="component" value="Unassembled WGS sequence"/>
</dbReference>
<dbReference type="Gene3D" id="3.40.50.720">
    <property type="entry name" value="NAD(P)-binding Rossmann-like Domain"/>
    <property type="match status" value="1"/>
</dbReference>
<dbReference type="EC" id="4.3.1.12" evidence="3"/>
<dbReference type="InterPro" id="IPR023401">
    <property type="entry name" value="ODC_N"/>
</dbReference>
<dbReference type="EMBL" id="WXFA01000007">
    <property type="protein sequence ID" value="MBM3091805.1"/>
    <property type="molecule type" value="Genomic_DNA"/>
</dbReference>
<organism evidence="3 4">
    <name type="scientific">Ensifer canadensis</name>
    <dbReference type="NCBI Taxonomy" id="555315"/>
    <lineage>
        <taxon>Bacteria</taxon>
        <taxon>Pseudomonadati</taxon>
        <taxon>Pseudomonadota</taxon>
        <taxon>Alphaproteobacteria</taxon>
        <taxon>Hyphomicrobiales</taxon>
        <taxon>Rhizobiaceae</taxon>
        <taxon>Sinorhizobium/Ensifer group</taxon>
        <taxon>Ensifer</taxon>
    </lineage>
</organism>
<comment type="caution">
    <text evidence="3">The sequence shown here is derived from an EMBL/GenBank/DDBJ whole genome shotgun (WGS) entry which is preliminary data.</text>
</comment>
<dbReference type="GO" id="GO:0008473">
    <property type="term" value="F:ornithine cyclodeaminase activity"/>
    <property type="evidence" value="ECO:0007669"/>
    <property type="project" value="UniProtKB-EC"/>
</dbReference>
<evidence type="ECO:0000256" key="2">
    <source>
        <dbReference type="ARBA" id="ARBA00023027"/>
    </source>
</evidence>
<accession>A0AAW4FND7</accession>
<dbReference type="NCBIfam" id="NF005762">
    <property type="entry name" value="PRK07589.1"/>
    <property type="match status" value="1"/>
</dbReference>
<protein>
    <submittedName>
        <fullName evidence="3">Ornithine cyclodeaminase</fullName>
        <ecNumber evidence="3">4.3.1.12</ecNumber>
    </submittedName>
</protein>
<name>A0AAW4FND7_9HYPH</name>
<dbReference type="Pfam" id="PF02423">
    <property type="entry name" value="OCD_Mu_crystall"/>
    <property type="match status" value="1"/>
</dbReference>
<dbReference type="AlphaFoldDB" id="A0AAW4FND7"/>
<evidence type="ECO:0000313" key="3">
    <source>
        <dbReference type="EMBL" id="MBM3091805.1"/>
    </source>
</evidence>
<dbReference type="SUPFAM" id="SSF51735">
    <property type="entry name" value="NAD(P)-binding Rossmann-fold domains"/>
    <property type="match status" value="1"/>
</dbReference>
<comment type="similarity">
    <text evidence="1">Belongs to the ornithine cyclodeaminase/mu-crystallin family.</text>
</comment>
<dbReference type="PANTHER" id="PTHR13812:SF19">
    <property type="entry name" value="KETIMINE REDUCTASE MU-CRYSTALLIN"/>
    <property type="match status" value="1"/>
</dbReference>
<dbReference type="PANTHER" id="PTHR13812">
    <property type="entry name" value="KETIMINE REDUCTASE MU-CRYSTALLIN"/>
    <property type="match status" value="1"/>
</dbReference>